<evidence type="ECO:0000256" key="8">
    <source>
        <dbReference type="ARBA" id="ARBA00078403"/>
    </source>
</evidence>
<keyword evidence="7 11" id="KW-0067">ATP-binding</keyword>
<dbReference type="SUPFAM" id="SSF56104">
    <property type="entry name" value="SAICAR synthase-like"/>
    <property type="match status" value="1"/>
</dbReference>
<organism evidence="14 15">
    <name type="scientific">Fibroporia radiculosa</name>
    <dbReference type="NCBI Taxonomy" id="599839"/>
    <lineage>
        <taxon>Eukaryota</taxon>
        <taxon>Fungi</taxon>
        <taxon>Dikarya</taxon>
        <taxon>Basidiomycota</taxon>
        <taxon>Agaricomycotina</taxon>
        <taxon>Agaricomycetes</taxon>
        <taxon>Polyporales</taxon>
        <taxon>Fibroporiaceae</taxon>
        <taxon>Fibroporia</taxon>
    </lineage>
</organism>
<dbReference type="Gene3D" id="3.30.810.10">
    <property type="entry name" value="2-Layer Sandwich"/>
    <property type="match status" value="1"/>
</dbReference>
<evidence type="ECO:0000256" key="2">
    <source>
        <dbReference type="ARBA" id="ARBA00012172"/>
    </source>
</evidence>
<feature type="region of interest" description="Disordered" evidence="12">
    <location>
        <begin position="1"/>
        <end position="51"/>
    </location>
</feature>
<evidence type="ECO:0000256" key="9">
    <source>
        <dbReference type="ARBA" id="ARBA00080374"/>
    </source>
</evidence>
<name>J4GCY7_9APHY</name>
<dbReference type="EMBL" id="HE797167">
    <property type="protein sequence ID" value="CCM04753.1"/>
    <property type="molecule type" value="Genomic_DNA"/>
</dbReference>
<feature type="compositionally biased region" description="Pro residues" evidence="12">
    <location>
        <begin position="216"/>
        <end position="227"/>
    </location>
</feature>
<evidence type="ECO:0000256" key="3">
    <source>
        <dbReference type="ARBA" id="ARBA00022553"/>
    </source>
</evidence>
<sequence length="766" mass="85797">MATTVFSSLAPPDDPRRHSTVSTSAGSFRSALQQQAQHYTESSCSSSTHTLNPVASKEADALHALAVASTQELHIVKVTNEVVSLQSGSMLHKAGTHHQSSSTDSAVGPPPPSPPSSTEDGGELTPPMAGSQKSDTLAPPSTQAIAFETQTIIFEESVLGPRTSTSSRGSPVLPPPRVPHVLQHRSSTETRSSLSQSIVPPRMTRTLTPSDGPSTPDMPFPEAPPSPTRVHTSADGFLQAPPMSTHTHRRRNTTGSTAPPDTLINGTPTRMKTMHSPHMHSHSHLGELEDGEAVVGLESEMQQQAEQIRRERQSKRVHKAQAESALTRTMSLVRGPSSRGDEGPLVGNLIGEDHVNYVLMYNMLTGIRIAVSRCQAKIRRPLTPDDYTARHKYSFDIVGNELTPSAKYDFKFKDYAPWVFRELREDYFHLDPADYLLSLTAKYILSELGSPGKSGSFFYFSRDYRFIIKTIHRSEHKFLRKILPKYYEHIKTNPHTLLSRFYGLHRVKLPHGRKIHFVIMNNLFPPHRDVHETFDLKGSTVGRLYPEEKAKENPRATLKDLNWISRGKVLELGPEKRALLTEQLRRDSELLKSLHVMDYSLLVGIHNMRRGNRDNVRSNTLKVFSPNMPVMRRKPTQVKGASSPDAIALRRIMRESDPKRFGSETIKLPDEDTAGERQHFLFYQDEGGLRATDEVNDNMDTIYYLGIIDTLTPYTSLKKLEHFWKGLSADRHKISPVPPQEYGDRFFSFMKAIMRGGEGGARFKSE</sequence>
<comment type="catalytic activity">
    <reaction evidence="1">
        <text>a 1,2-diacyl-sn-glycero-3-phospho-(1D-myo-inositol 4-phosphate) + ATP = a 1,2-diacyl-sn-glycero-3-phospho-(1D-myo-inositol-4,5-bisphosphate) + ADP + H(+)</text>
        <dbReference type="Rhea" id="RHEA:14425"/>
        <dbReference type="ChEBI" id="CHEBI:15378"/>
        <dbReference type="ChEBI" id="CHEBI:30616"/>
        <dbReference type="ChEBI" id="CHEBI:58178"/>
        <dbReference type="ChEBI" id="CHEBI:58456"/>
        <dbReference type="ChEBI" id="CHEBI:456216"/>
        <dbReference type="EC" id="2.7.1.68"/>
    </reaction>
</comment>
<evidence type="ECO:0000256" key="7">
    <source>
        <dbReference type="ARBA" id="ARBA00022840"/>
    </source>
</evidence>
<feature type="compositionally biased region" description="Polar residues" evidence="12">
    <location>
        <begin position="20"/>
        <end position="51"/>
    </location>
</feature>
<reference evidence="14 15" key="1">
    <citation type="journal article" date="2012" name="Appl. Environ. Microbiol.">
        <title>Short-read sequencing for genomic analysis of the brown rot fungus Fibroporia radiculosa.</title>
        <authorList>
            <person name="Tang J.D."/>
            <person name="Perkins A.D."/>
            <person name="Sonstegard T.S."/>
            <person name="Schroeder S.G."/>
            <person name="Burgess S.C."/>
            <person name="Diehl S.V."/>
        </authorList>
    </citation>
    <scope>NUCLEOTIDE SEQUENCE [LARGE SCALE GENOMIC DNA]</scope>
    <source>
        <strain evidence="14 15">TFFH 294</strain>
    </source>
</reference>
<dbReference type="PANTHER" id="PTHR23086:SF8">
    <property type="entry name" value="PHOSPHATIDYLINOSITOL 5-PHOSPHATE 4-KINASE, ISOFORM A"/>
    <property type="match status" value="1"/>
</dbReference>
<dbReference type="GO" id="GO:0016308">
    <property type="term" value="F:1-phosphatidylinositol-4-phosphate 5-kinase activity"/>
    <property type="evidence" value="ECO:0007669"/>
    <property type="project" value="UniProtKB-EC"/>
</dbReference>
<dbReference type="FunCoup" id="J4GCY7">
    <property type="interactions" value="289"/>
</dbReference>
<evidence type="ECO:0000256" key="4">
    <source>
        <dbReference type="ARBA" id="ARBA00022679"/>
    </source>
</evidence>
<feature type="domain" description="PIPK" evidence="13">
    <location>
        <begin position="351"/>
        <end position="754"/>
    </location>
</feature>
<dbReference type="AlphaFoldDB" id="J4GCY7"/>
<dbReference type="InterPro" id="IPR002498">
    <property type="entry name" value="PInositol-4-P-4/5-kinase_core"/>
</dbReference>
<dbReference type="PANTHER" id="PTHR23086">
    <property type="entry name" value="PHOSPHATIDYLINOSITOL-4-PHOSPHATE 5-KINASE"/>
    <property type="match status" value="1"/>
</dbReference>
<feature type="region of interest" description="Disordered" evidence="12">
    <location>
        <begin position="161"/>
        <end position="265"/>
    </location>
</feature>
<keyword evidence="5 11" id="KW-0547">Nucleotide-binding</keyword>
<dbReference type="GeneID" id="24099664"/>
<dbReference type="GO" id="GO:0046854">
    <property type="term" value="P:phosphatidylinositol phosphate biosynthetic process"/>
    <property type="evidence" value="ECO:0007669"/>
    <property type="project" value="UniProtKB-ARBA"/>
</dbReference>
<dbReference type="InParanoid" id="J4GCY7"/>
<evidence type="ECO:0000259" key="13">
    <source>
        <dbReference type="PROSITE" id="PS51455"/>
    </source>
</evidence>
<dbReference type="InterPro" id="IPR027484">
    <property type="entry name" value="PInositol-4-P-5-kinase_N"/>
</dbReference>
<evidence type="ECO:0000256" key="10">
    <source>
        <dbReference type="ARBA" id="ARBA00082306"/>
    </source>
</evidence>
<keyword evidence="3" id="KW-0597">Phosphoprotein</keyword>
<dbReference type="InterPro" id="IPR023610">
    <property type="entry name" value="PInositol-4/5-P-5/4-kinase"/>
</dbReference>
<dbReference type="EC" id="2.7.1.68" evidence="2"/>
<dbReference type="Pfam" id="PF01504">
    <property type="entry name" value="PIP5K"/>
    <property type="match status" value="1"/>
</dbReference>
<feature type="compositionally biased region" description="Low complexity" evidence="12">
    <location>
        <begin position="179"/>
        <end position="197"/>
    </location>
</feature>
<dbReference type="Gene3D" id="3.30.800.10">
    <property type="entry name" value="Phosphatidylinositol Phosphate Kinase II Beta"/>
    <property type="match status" value="1"/>
</dbReference>
<proteinExistence type="predicted"/>
<dbReference type="GO" id="GO:0005886">
    <property type="term" value="C:plasma membrane"/>
    <property type="evidence" value="ECO:0007669"/>
    <property type="project" value="TreeGrafter"/>
</dbReference>
<evidence type="ECO:0000256" key="11">
    <source>
        <dbReference type="PROSITE-ProRule" id="PRU00781"/>
    </source>
</evidence>
<accession>J4GCY7</accession>
<dbReference type="STRING" id="599839.J4GCY7"/>
<keyword evidence="6 11" id="KW-0418">Kinase</keyword>
<gene>
    <name evidence="14" type="ORF">FIBRA_06943</name>
</gene>
<keyword evidence="4 11" id="KW-0808">Transferase</keyword>
<dbReference type="InterPro" id="IPR027483">
    <property type="entry name" value="PInositol-4-P-4/5-kinase_C_sf"/>
</dbReference>
<dbReference type="RefSeq" id="XP_012184036.1">
    <property type="nucleotide sequence ID" value="XM_012328646.1"/>
</dbReference>
<evidence type="ECO:0000313" key="14">
    <source>
        <dbReference type="EMBL" id="CCM04753.1"/>
    </source>
</evidence>
<dbReference type="CDD" id="cd17303">
    <property type="entry name" value="PIPKc_PIP5K_yeast_like"/>
    <property type="match status" value="1"/>
</dbReference>
<evidence type="ECO:0000256" key="12">
    <source>
        <dbReference type="SAM" id="MobiDB-lite"/>
    </source>
</evidence>
<keyword evidence="15" id="KW-1185">Reference proteome</keyword>
<dbReference type="FunFam" id="3.30.800.10:FF:000009">
    <property type="entry name" value="Phosphatidylinositol 4-phosphate 5-kinase its3"/>
    <property type="match status" value="1"/>
</dbReference>
<dbReference type="PROSITE" id="PS51455">
    <property type="entry name" value="PIPK"/>
    <property type="match status" value="1"/>
</dbReference>
<dbReference type="GO" id="GO:0005524">
    <property type="term" value="F:ATP binding"/>
    <property type="evidence" value="ECO:0007669"/>
    <property type="project" value="UniProtKB-UniRule"/>
</dbReference>
<evidence type="ECO:0000256" key="1">
    <source>
        <dbReference type="ARBA" id="ARBA00000444"/>
    </source>
</evidence>
<evidence type="ECO:0000256" key="6">
    <source>
        <dbReference type="ARBA" id="ARBA00022777"/>
    </source>
</evidence>
<evidence type="ECO:0000313" key="15">
    <source>
        <dbReference type="Proteomes" id="UP000006352"/>
    </source>
</evidence>
<feature type="region of interest" description="Disordered" evidence="12">
    <location>
        <begin position="90"/>
        <end position="139"/>
    </location>
</feature>
<dbReference type="SMART" id="SM00330">
    <property type="entry name" value="PIPKc"/>
    <property type="match status" value="1"/>
</dbReference>
<evidence type="ECO:0000256" key="5">
    <source>
        <dbReference type="ARBA" id="ARBA00022741"/>
    </source>
</evidence>
<protein>
    <recommendedName>
        <fullName evidence="2">1-phosphatidylinositol-4-phosphate 5-kinase</fullName>
        <ecNumber evidence="2">2.7.1.68</ecNumber>
    </recommendedName>
    <alternativeName>
        <fullName evidence="10">1-phosphatidylinositol 4-phosphate kinase</fullName>
    </alternativeName>
    <alternativeName>
        <fullName evidence="8">Diphosphoinositide kinase</fullName>
    </alternativeName>
    <alternativeName>
        <fullName evidence="9">PIP5K</fullName>
    </alternativeName>
</protein>
<feature type="compositionally biased region" description="Polar residues" evidence="12">
    <location>
        <begin position="253"/>
        <end position="265"/>
    </location>
</feature>
<dbReference type="HOGENOM" id="CLU_004312_0_2_1"/>
<dbReference type="OrthoDB" id="20783at2759"/>
<dbReference type="Proteomes" id="UP000006352">
    <property type="component" value="Unassembled WGS sequence"/>
</dbReference>